<proteinExistence type="predicted"/>
<keyword evidence="4" id="KW-1185">Reference proteome</keyword>
<dbReference type="GO" id="GO:0006935">
    <property type="term" value="P:chemotaxis"/>
    <property type="evidence" value="ECO:0007669"/>
    <property type="project" value="UniProtKB-KW"/>
</dbReference>
<dbReference type="Pfam" id="PF13690">
    <property type="entry name" value="CheX"/>
    <property type="match status" value="1"/>
</dbReference>
<dbReference type="EMBL" id="RLII01000013">
    <property type="protein sequence ID" value="RXE58772.1"/>
    <property type="molecule type" value="Genomic_DNA"/>
</dbReference>
<dbReference type="OrthoDB" id="9788100at2"/>
<sequence length="163" mass="18339">MVSGQLYIPFIESIKNIFRKNADIEICTEGTFYTQNEDIKSLGVASIINFFGKMKGRFLIDMEKDLALALAKNMIGTDFDPQNENMVLESVKKLNRIIADNAIEELNNLYSAEIKAALPIVLEGKDALITVPKVEPISMDYITACGRLKINIAIEEDNRTQEY</sequence>
<reference evidence="4" key="1">
    <citation type="submission" date="2018-11" db="EMBL/GenBank/DDBJ databases">
        <title>Genome sequencing of a novel mesophilic and cellulolytic organism within the genus Hungateiclostridium.</title>
        <authorList>
            <person name="Rettenmaier R."/>
            <person name="Liebl W."/>
            <person name="Zverlov V."/>
        </authorList>
    </citation>
    <scope>NUCLEOTIDE SEQUENCE [LARGE SCALE GENOMIC DNA]</scope>
    <source>
        <strain evidence="4">N2K1</strain>
    </source>
</reference>
<gene>
    <name evidence="3" type="ORF">EFD62_10740</name>
</gene>
<comment type="caution">
    <text evidence="3">The sequence shown here is derived from an EMBL/GenBank/DDBJ whole genome shotgun (WGS) entry which is preliminary data.</text>
</comment>
<keyword evidence="1" id="KW-0145">Chemotaxis</keyword>
<dbReference type="RefSeq" id="WP_128706092.1">
    <property type="nucleotide sequence ID" value="NZ_RLII01000013.1"/>
</dbReference>
<organism evidence="3 4">
    <name type="scientific">Acetivibrio mesophilus</name>
    <dbReference type="NCBI Taxonomy" id="2487273"/>
    <lineage>
        <taxon>Bacteria</taxon>
        <taxon>Bacillati</taxon>
        <taxon>Bacillota</taxon>
        <taxon>Clostridia</taxon>
        <taxon>Eubacteriales</taxon>
        <taxon>Oscillospiraceae</taxon>
        <taxon>Acetivibrio</taxon>
    </lineage>
</organism>
<dbReference type="CDD" id="cd17906">
    <property type="entry name" value="CheX"/>
    <property type="match status" value="1"/>
</dbReference>
<protein>
    <submittedName>
        <fullName evidence="3">Chemotaxis protein CheX</fullName>
    </submittedName>
</protein>
<accession>A0A4Q0I709</accession>
<evidence type="ECO:0000259" key="2">
    <source>
        <dbReference type="Pfam" id="PF13690"/>
    </source>
</evidence>
<evidence type="ECO:0000256" key="1">
    <source>
        <dbReference type="ARBA" id="ARBA00022500"/>
    </source>
</evidence>
<evidence type="ECO:0000313" key="3">
    <source>
        <dbReference type="EMBL" id="RXE58772.1"/>
    </source>
</evidence>
<dbReference type="InterPro" id="IPR038756">
    <property type="entry name" value="CheX-like"/>
</dbReference>
<name>A0A4Q0I709_9FIRM</name>
<dbReference type="SUPFAM" id="SSF103039">
    <property type="entry name" value="CheC-like"/>
    <property type="match status" value="1"/>
</dbReference>
<dbReference type="PANTHER" id="PTHR39452">
    <property type="entry name" value="CHEY-P PHOSPHATASE CHEX"/>
    <property type="match status" value="1"/>
</dbReference>
<dbReference type="PANTHER" id="PTHR39452:SF1">
    <property type="entry name" value="CHEY-P PHOSPHATASE CHEX"/>
    <property type="match status" value="1"/>
</dbReference>
<dbReference type="InterPro" id="IPR028051">
    <property type="entry name" value="CheX-like_dom"/>
</dbReference>
<dbReference type="Proteomes" id="UP000289166">
    <property type="component" value="Unassembled WGS sequence"/>
</dbReference>
<evidence type="ECO:0000313" key="4">
    <source>
        <dbReference type="Proteomes" id="UP000289166"/>
    </source>
</evidence>
<dbReference type="AlphaFoldDB" id="A0A4Q0I709"/>
<feature type="domain" description="Chemotaxis phosphatase CheX-like" evidence="2">
    <location>
        <begin position="44"/>
        <end position="135"/>
    </location>
</feature>
<dbReference type="Gene3D" id="3.40.1550.10">
    <property type="entry name" value="CheC-like"/>
    <property type="match status" value="1"/>
</dbReference>
<dbReference type="InterPro" id="IPR028976">
    <property type="entry name" value="CheC-like_sf"/>
</dbReference>